<organism evidence="7 8">
    <name type="scientific">Artemia franciscana</name>
    <name type="common">Brine shrimp</name>
    <name type="synonym">Artemia sanfranciscana</name>
    <dbReference type="NCBI Taxonomy" id="6661"/>
    <lineage>
        <taxon>Eukaryota</taxon>
        <taxon>Metazoa</taxon>
        <taxon>Ecdysozoa</taxon>
        <taxon>Arthropoda</taxon>
        <taxon>Crustacea</taxon>
        <taxon>Branchiopoda</taxon>
        <taxon>Anostraca</taxon>
        <taxon>Artemiidae</taxon>
        <taxon>Artemia</taxon>
    </lineage>
</organism>
<dbReference type="SUPFAM" id="SSF48652">
    <property type="entry name" value="Tetraspanin"/>
    <property type="match status" value="1"/>
</dbReference>
<reference evidence="7" key="1">
    <citation type="submission" date="2023-07" db="EMBL/GenBank/DDBJ databases">
        <title>Chromosome-level genome assembly of Artemia franciscana.</title>
        <authorList>
            <person name="Jo E."/>
        </authorList>
    </citation>
    <scope>NUCLEOTIDE SEQUENCE</scope>
    <source>
        <tissue evidence="7">Whole body</tissue>
    </source>
</reference>
<gene>
    <name evidence="7" type="ORF">QYM36_008464</name>
</gene>
<dbReference type="GO" id="GO:0016020">
    <property type="term" value="C:membrane"/>
    <property type="evidence" value="ECO:0007669"/>
    <property type="project" value="UniProtKB-SubCell"/>
</dbReference>
<sequence length="213" mass="24251">MGYLCYGYYSGNKVVVLIISPFIIFASIVSFAIFLTRYNIQSRSYIESLIKEYSSTSPNRLDDIQTTFKCCGVNSDESAHWFVPFEVLNCKFEHNEVPKSCCRLQIQTKSANLPGVISEPGERSSCIKDPRPPTTYTKGCDLAIDGFFLEKNLILYRISNMIYSVICGTLGLCVYYPIKNRLDYQKNYEVDDSESEGEYNSESPEDDESPDEE</sequence>
<evidence type="ECO:0000313" key="8">
    <source>
        <dbReference type="Proteomes" id="UP001187531"/>
    </source>
</evidence>
<dbReference type="Gene3D" id="1.10.1450.10">
    <property type="entry name" value="Tetraspanin"/>
    <property type="match status" value="1"/>
</dbReference>
<evidence type="ECO:0000256" key="4">
    <source>
        <dbReference type="ARBA" id="ARBA00023136"/>
    </source>
</evidence>
<dbReference type="EMBL" id="JAVRJZ010000001">
    <property type="protein sequence ID" value="KAK2727995.1"/>
    <property type="molecule type" value="Genomic_DNA"/>
</dbReference>
<feature type="compositionally biased region" description="Acidic residues" evidence="5">
    <location>
        <begin position="190"/>
        <end position="213"/>
    </location>
</feature>
<keyword evidence="2 6" id="KW-0812">Transmembrane</keyword>
<accession>A0AA88LMJ8</accession>
<feature type="region of interest" description="Disordered" evidence="5">
    <location>
        <begin position="189"/>
        <end position="213"/>
    </location>
</feature>
<keyword evidence="8" id="KW-1185">Reference proteome</keyword>
<evidence type="ECO:0000256" key="3">
    <source>
        <dbReference type="ARBA" id="ARBA00022989"/>
    </source>
</evidence>
<protein>
    <recommendedName>
        <fullName evidence="9">Tetraspanin</fullName>
    </recommendedName>
</protein>
<dbReference type="AlphaFoldDB" id="A0AA88LMJ8"/>
<dbReference type="InterPro" id="IPR018499">
    <property type="entry name" value="Tetraspanin/Peripherin"/>
</dbReference>
<evidence type="ECO:0000256" key="2">
    <source>
        <dbReference type="ARBA" id="ARBA00022692"/>
    </source>
</evidence>
<evidence type="ECO:0000256" key="5">
    <source>
        <dbReference type="SAM" id="MobiDB-lite"/>
    </source>
</evidence>
<evidence type="ECO:0000313" key="7">
    <source>
        <dbReference type="EMBL" id="KAK2727995.1"/>
    </source>
</evidence>
<proteinExistence type="predicted"/>
<feature type="transmembrane region" description="Helical" evidence="6">
    <location>
        <begin position="14"/>
        <end position="35"/>
    </location>
</feature>
<dbReference type="InterPro" id="IPR008952">
    <property type="entry name" value="Tetraspanin_EC2_sf"/>
</dbReference>
<dbReference type="Pfam" id="PF00335">
    <property type="entry name" value="Tetraspanin"/>
    <property type="match status" value="1"/>
</dbReference>
<dbReference type="Proteomes" id="UP001187531">
    <property type="component" value="Unassembled WGS sequence"/>
</dbReference>
<keyword evidence="4 6" id="KW-0472">Membrane</keyword>
<comment type="caution">
    <text evidence="7">The sequence shown here is derived from an EMBL/GenBank/DDBJ whole genome shotgun (WGS) entry which is preliminary data.</text>
</comment>
<evidence type="ECO:0008006" key="9">
    <source>
        <dbReference type="Google" id="ProtNLM"/>
    </source>
</evidence>
<keyword evidence="3 6" id="KW-1133">Transmembrane helix</keyword>
<evidence type="ECO:0000256" key="1">
    <source>
        <dbReference type="ARBA" id="ARBA00004141"/>
    </source>
</evidence>
<comment type="subcellular location">
    <subcellularLocation>
        <location evidence="1">Membrane</location>
        <topology evidence="1">Multi-pass membrane protein</topology>
    </subcellularLocation>
</comment>
<evidence type="ECO:0000256" key="6">
    <source>
        <dbReference type="SAM" id="Phobius"/>
    </source>
</evidence>
<feature type="transmembrane region" description="Helical" evidence="6">
    <location>
        <begin position="161"/>
        <end position="178"/>
    </location>
</feature>
<name>A0AA88LMJ8_ARTSF</name>